<reference evidence="2 4" key="1">
    <citation type="journal article" date="2011" name="Nature">
        <title>The Medicago genome provides insight into the evolution of rhizobial symbioses.</title>
        <authorList>
            <person name="Young N.D."/>
            <person name="Debelle F."/>
            <person name="Oldroyd G.E."/>
            <person name="Geurts R."/>
            <person name="Cannon S.B."/>
            <person name="Udvardi M.K."/>
            <person name="Benedito V.A."/>
            <person name="Mayer K.F."/>
            <person name="Gouzy J."/>
            <person name="Schoof H."/>
            <person name="Van de Peer Y."/>
            <person name="Proost S."/>
            <person name="Cook D.R."/>
            <person name="Meyers B.C."/>
            <person name="Spannagl M."/>
            <person name="Cheung F."/>
            <person name="De Mita S."/>
            <person name="Krishnakumar V."/>
            <person name="Gundlach H."/>
            <person name="Zhou S."/>
            <person name="Mudge J."/>
            <person name="Bharti A.K."/>
            <person name="Murray J.D."/>
            <person name="Naoumkina M.A."/>
            <person name="Rosen B."/>
            <person name="Silverstein K.A."/>
            <person name="Tang H."/>
            <person name="Rombauts S."/>
            <person name="Zhao P.X."/>
            <person name="Zhou P."/>
            <person name="Barbe V."/>
            <person name="Bardou P."/>
            <person name="Bechner M."/>
            <person name="Bellec A."/>
            <person name="Berger A."/>
            <person name="Berges H."/>
            <person name="Bidwell S."/>
            <person name="Bisseling T."/>
            <person name="Choisne N."/>
            <person name="Couloux A."/>
            <person name="Denny R."/>
            <person name="Deshpande S."/>
            <person name="Dai X."/>
            <person name="Doyle J.J."/>
            <person name="Dudez A.M."/>
            <person name="Farmer A.D."/>
            <person name="Fouteau S."/>
            <person name="Franken C."/>
            <person name="Gibelin C."/>
            <person name="Gish J."/>
            <person name="Goldstein S."/>
            <person name="Gonzalez A.J."/>
            <person name="Green P.J."/>
            <person name="Hallab A."/>
            <person name="Hartog M."/>
            <person name="Hua A."/>
            <person name="Humphray S.J."/>
            <person name="Jeong D.H."/>
            <person name="Jing Y."/>
            <person name="Jocker A."/>
            <person name="Kenton S.M."/>
            <person name="Kim D.J."/>
            <person name="Klee K."/>
            <person name="Lai H."/>
            <person name="Lang C."/>
            <person name="Lin S."/>
            <person name="Macmil S.L."/>
            <person name="Magdelenat G."/>
            <person name="Matthews L."/>
            <person name="McCorrison J."/>
            <person name="Monaghan E.L."/>
            <person name="Mun J.H."/>
            <person name="Najar F.Z."/>
            <person name="Nicholson C."/>
            <person name="Noirot C."/>
            <person name="O'Bleness M."/>
            <person name="Paule C.R."/>
            <person name="Poulain J."/>
            <person name="Prion F."/>
            <person name="Qin B."/>
            <person name="Qu C."/>
            <person name="Retzel E.F."/>
            <person name="Riddle C."/>
            <person name="Sallet E."/>
            <person name="Samain S."/>
            <person name="Samson N."/>
            <person name="Sanders I."/>
            <person name="Saurat O."/>
            <person name="Scarpelli C."/>
            <person name="Schiex T."/>
            <person name="Segurens B."/>
            <person name="Severin A.J."/>
            <person name="Sherrier D.J."/>
            <person name="Shi R."/>
            <person name="Sims S."/>
            <person name="Singer S.R."/>
            <person name="Sinharoy S."/>
            <person name="Sterck L."/>
            <person name="Viollet A."/>
            <person name="Wang B.B."/>
            <person name="Wang K."/>
            <person name="Wang M."/>
            <person name="Wang X."/>
            <person name="Warfsmann J."/>
            <person name="Weissenbach J."/>
            <person name="White D.D."/>
            <person name="White J.D."/>
            <person name="Wiley G.B."/>
            <person name="Wincker P."/>
            <person name="Xing Y."/>
            <person name="Yang L."/>
            <person name="Yao Z."/>
            <person name="Ying F."/>
            <person name="Zhai J."/>
            <person name="Zhou L."/>
            <person name="Zuber A."/>
            <person name="Denarie J."/>
            <person name="Dixon R.A."/>
            <person name="May G.D."/>
            <person name="Schwartz D.C."/>
            <person name="Rogers J."/>
            <person name="Quetier F."/>
            <person name="Town C.D."/>
            <person name="Roe B.A."/>
        </authorList>
    </citation>
    <scope>NUCLEOTIDE SEQUENCE [LARGE SCALE GENOMIC DNA]</scope>
    <source>
        <strain evidence="2">A17</strain>
        <strain evidence="3 4">cv. Jemalong A17</strain>
    </source>
</reference>
<reference evidence="3" key="3">
    <citation type="submission" date="2015-04" db="UniProtKB">
        <authorList>
            <consortium name="EnsemblPlants"/>
        </authorList>
    </citation>
    <scope>IDENTIFICATION</scope>
    <source>
        <strain evidence="3">cv. Jemalong A17</strain>
    </source>
</reference>
<feature type="domain" description="DUF4283" evidence="1">
    <location>
        <begin position="95"/>
        <end position="159"/>
    </location>
</feature>
<dbReference type="HOGENOM" id="CLU_569087_0_0_1"/>
<evidence type="ECO:0000259" key="1">
    <source>
        <dbReference type="Pfam" id="PF14111"/>
    </source>
</evidence>
<dbReference type="InterPro" id="IPR040256">
    <property type="entry name" value="At4g02000-like"/>
</dbReference>
<protein>
    <submittedName>
        <fullName evidence="2">DUF4283 domain protein</fullName>
    </submittedName>
</protein>
<dbReference type="EMBL" id="CM001222">
    <property type="protein sequence ID" value="KEH26132.1"/>
    <property type="molecule type" value="Genomic_DNA"/>
</dbReference>
<keyword evidence="4" id="KW-1185">Reference proteome</keyword>
<dbReference type="Proteomes" id="UP000002051">
    <property type="component" value="Chromosome 6"/>
</dbReference>
<evidence type="ECO:0000313" key="2">
    <source>
        <dbReference type="EMBL" id="KEH26132.1"/>
    </source>
</evidence>
<reference evidence="2 4" key="2">
    <citation type="journal article" date="2014" name="BMC Genomics">
        <title>An improved genome release (version Mt4.0) for the model legume Medicago truncatula.</title>
        <authorList>
            <person name="Tang H."/>
            <person name="Krishnakumar V."/>
            <person name="Bidwell S."/>
            <person name="Rosen B."/>
            <person name="Chan A."/>
            <person name="Zhou S."/>
            <person name="Gentzbittel L."/>
            <person name="Childs K.L."/>
            <person name="Yandell M."/>
            <person name="Gundlach H."/>
            <person name="Mayer K.F."/>
            <person name="Schwartz D.C."/>
            <person name="Town C.D."/>
        </authorList>
    </citation>
    <scope>GENOME REANNOTATION</scope>
    <source>
        <strain evidence="2">A17</strain>
        <strain evidence="3 4">cv. Jemalong A17</strain>
    </source>
</reference>
<sequence>MAFDWQSELASTVKPPPPSTVAALSTNCNPPKILFAQALVAATATDASPPLPTPVIRGETLCIPISDETYEQGIDACKINLRGRLILSKGDKPYGFREVQTKLQQLWKNVGPWKMTPLGKGYFEFYFSSYEDMRSVWSKETQNLKPSLLRLFEWSKDFTARTQRQTHAQVWIRLLELPQEYWMDRTLKEIGSAIGTPVLIDSATQNRVFGHYVRVLVDMDLSKHIFNEVMIERTGFSFSIEITYECLPAFCTHYGNIGHHISSCRWLHPVKEPVIDKKKQSIVLQKPRPPKWQPKDNLDVIGSSKAFEAPVGNNEVEDIPTPHEVATELPVHTDITVSADAQYSNPQNANVSAVIQHSDDDVIQSAAAHHSDDVSPQNVTKGQHDFEFITDLHDDIRKDTLPSTTIHVLEKISDAAEAQEEDITAVAEPLFTDVMELEAQTQTHSTDVELITEEANNVPARVAPFQHHDETHMFYLRSNK</sequence>
<dbReference type="InterPro" id="IPR025558">
    <property type="entry name" value="DUF4283"/>
</dbReference>
<dbReference type="PANTHER" id="PTHR31286:SF60">
    <property type="entry name" value="PROTEIN, PUTATIVE-RELATED"/>
    <property type="match status" value="1"/>
</dbReference>
<dbReference type="STRING" id="3880.A0A072U8Z9"/>
<evidence type="ECO:0000313" key="4">
    <source>
        <dbReference type="Proteomes" id="UP000002051"/>
    </source>
</evidence>
<dbReference type="Pfam" id="PF14111">
    <property type="entry name" value="DUF4283"/>
    <property type="match status" value="1"/>
</dbReference>
<dbReference type="EnsemblPlants" id="KEH26132">
    <property type="protein sequence ID" value="KEH26132"/>
    <property type="gene ID" value="MTR_6g045237"/>
</dbReference>
<organism evidence="2 4">
    <name type="scientific">Medicago truncatula</name>
    <name type="common">Barrel medic</name>
    <name type="synonym">Medicago tribuloides</name>
    <dbReference type="NCBI Taxonomy" id="3880"/>
    <lineage>
        <taxon>Eukaryota</taxon>
        <taxon>Viridiplantae</taxon>
        <taxon>Streptophyta</taxon>
        <taxon>Embryophyta</taxon>
        <taxon>Tracheophyta</taxon>
        <taxon>Spermatophyta</taxon>
        <taxon>Magnoliopsida</taxon>
        <taxon>eudicotyledons</taxon>
        <taxon>Gunneridae</taxon>
        <taxon>Pentapetalae</taxon>
        <taxon>rosids</taxon>
        <taxon>fabids</taxon>
        <taxon>Fabales</taxon>
        <taxon>Fabaceae</taxon>
        <taxon>Papilionoideae</taxon>
        <taxon>50 kb inversion clade</taxon>
        <taxon>NPAAA clade</taxon>
        <taxon>Hologalegina</taxon>
        <taxon>IRL clade</taxon>
        <taxon>Trifolieae</taxon>
        <taxon>Medicago</taxon>
    </lineage>
</organism>
<dbReference type="AlphaFoldDB" id="A0A072U8Z9"/>
<name>A0A072U8Z9_MEDTR</name>
<evidence type="ECO:0000313" key="3">
    <source>
        <dbReference type="EnsemblPlants" id="KEH26132"/>
    </source>
</evidence>
<gene>
    <name evidence="2" type="ordered locus">MTR_6g045237</name>
</gene>
<accession>A0A072U8Z9</accession>
<proteinExistence type="predicted"/>
<dbReference type="PANTHER" id="PTHR31286">
    <property type="entry name" value="GLYCINE-RICH CELL WALL STRUCTURAL PROTEIN 1.8-LIKE"/>
    <property type="match status" value="1"/>
</dbReference>